<dbReference type="Pfam" id="PF19054">
    <property type="entry name" value="DUF5753"/>
    <property type="match status" value="1"/>
</dbReference>
<organism evidence="3 4">
    <name type="scientific">Lentzea miocenica</name>
    <dbReference type="NCBI Taxonomy" id="3095431"/>
    <lineage>
        <taxon>Bacteria</taxon>
        <taxon>Bacillati</taxon>
        <taxon>Actinomycetota</taxon>
        <taxon>Actinomycetes</taxon>
        <taxon>Pseudonocardiales</taxon>
        <taxon>Pseudonocardiaceae</taxon>
        <taxon>Lentzea</taxon>
    </lineage>
</organism>
<evidence type="ECO:0000259" key="2">
    <source>
        <dbReference type="PROSITE" id="PS50943"/>
    </source>
</evidence>
<sequence length="307" mass="34810">MQPGITQCDGRTLPRNTTSGASNVHEARTALGKRLRELRHRSGMSGKQLAESLAWPPSKISKLENGRQTPTEDDIRDWARSTGGQDETEALLATLHTLEERHAEWRRVLRTGMSHQQVKRVEMESDVRFFRVFEQDVVPGLLQVPEYAKVCLSQGVRVNGVPDDVDEAVRVRMRRQEILYQPDKRFHFVVTEAALRYRYCETEAMLGQLDRLVSLSALPNLKLGIISFDTLYEIMPCNGFWLLDDHMVEVETYSAGLNLAQPQEIELYGKIFESLAGIASYGRAARQIIMRVIDDLSPEVDEDPPTG</sequence>
<dbReference type="Proteomes" id="UP001285521">
    <property type="component" value="Unassembled WGS sequence"/>
</dbReference>
<dbReference type="InterPro" id="IPR043917">
    <property type="entry name" value="DUF5753"/>
</dbReference>
<reference evidence="3 4" key="2">
    <citation type="submission" date="2023-11" db="EMBL/GenBank/DDBJ databases">
        <authorList>
            <person name="Lara A.C."/>
            <person name="Chronakova A."/>
        </authorList>
    </citation>
    <scope>NUCLEOTIDE SEQUENCE [LARGE SCALE GENOMIC DNA]</scope>
    <source>
        <strain evidence="3 4">BCCO 10_0856</strain>
    </source>
</reference>
<dbReference type="InterPro" id="IPR001387">
    <property type="entry name" value="Cro/C1-type_HTH"/>
</dbReference>
<evidence type="ECO:0000256" key="1">
    <source>
        <dbReference type="SAM" id="MobiDB-lite"/>
    </source>
</evidence>
<dbReference type="Pfam" id="PF13560">
    <property type="entry name" value="HTH_31"/>
    <property type="match status" value="1"/>
</dbReference>
<dbReference type="RefSeq" id="WP_319964044.1">
    <property type="nucleotide sequence ID" value="NZ_JAXAVW010000001.1"/>
</dbReference>
<dbReference type="SMART" id="SM00530">
    <property type="entry name" value="HTH_XRE"/>
    <property type="match status" value="1"/>
</dbReference>
<proteinExistence type="predicted"/>
<gene>
    <name evidence="3" type="ORF">SK803_01045</name>
</gene>
<feature type="domain" description="HTH cro/C1-type" evidence="2">
    <location>
        <begin position="35"/>
        <end position="91"/>
    </location>
</feature>
<protein>
    <submittedName>
        <fullName evidence="3">Helix-turn-helix transcriptional regulator</fullName>
    </submittedName>
</protein>
<feature type="region of interest" description="Disordered" evidence="1">
    <location>
        <begin position="1"/>
        <end position="24"/>
    </location>
</feature>
<feature type="region of interest" description="Disordered" evidence="1">
    <location>
        <begin position="41"/>
        <end position="73"/>
    </location>
</feature>
<comment type="caution">
    <text evidence="3">The sequence shown here is derived from an EMBL/GenBank/DDBJ whole genome shotgun (WGS) entry which is preliminary data.</text>
</comment>
<keyword evidence="4" id="KW-1185">Reference proteome</keyword>
<dbReference type="SUPFAM" id="SSF47413">
    <property type="entry name" value="lambda repressor-like DNA-binding domains"/>
    <property type="match status" value="1"/>
</dbReference>
<accession>A0ABU4SS81</accession>
<dbReference type="Gene3D" id="1.10.260.40">
    <property type="entry name" value="lambda repressor-like DNA-binding domains"/>
    <property type="match status" value="1"/>
</dbReference>
<evidence type="ECO:0000313" key="3">
    <source>
        <dbReference type="EMBL" id="MDX8028771.1"/>
    </source>
</evidence>
<reference evidence="3 4" key="1">
    <citation type="submission" date="2023-11" db="EMBL/GenBank/DDBJ databases">
        <title>Lentzea sokolovensis, sp. nov., Lentzea kristufkii, sp. nov., and Lentzea miocenensis, sp. nov., rare actinobacteria from Sokolov Coal Basin, Miocene lacustrine sediment, Czech Republic.</title>
        <authorList>
            <person name="Lara A."/>
            <person name="Kotroba L."/>
            <person name="Nouioui I."/>
            <person name="Neumann-Schaal M."/>
            <person name="Mast Y."/>
            <person name="Chronakova A."/>
        </authorList>
    </citation>
    <scope>NUCLEOTIDE SEQUENCE [LARGE SCALE GENOMIC DNA]</scope>
    <source>
        <strain evidence="3 4">BCCO 10_0856</strain>
    </source>
</reference>
<dbReference type="EMBL" id="JAXAVW010000001">
    <property type="protein sequence ID" value="MDX8028771.1"/>
    <property type="molecule type" value="Genomic_DNA"/>
</dbReference>
<dbReference type="PROSITE" id="PS50943">
    <property type="entry name" value="HTH_CROC1"/>
    <property type="match status" value="1"/>
</dbReference>
<dbReference type="CDD" id="cd00093">
    <property type="entry name" value="HTH_XRE"/>
    <property type="match status" value="1"/>
</dbReference>
<dbReference type="InterPro" id="IPR010982">
    <property type="entry name" value="Lambda_DNA-bd_dom_sf"/>
</dbReference>
<evidence type="ECO:0000313" key="4">
    <source>
        <dbReference type="Proteomes" id="UP001285521"/>
    </source>
</evidence>
<name>A0ABU4SS81_9PSEU</name>